<dbReference type="STRING" id="1203554.HMPREF1476_00267"/>
<evidence type="ECO:0000313" key="1">
    <source>
        <dbReference type="EMBL" id="EPE02031.1"/>
    </source>
</evidence>
<proteinExistence type="predicted"/>
<evidence type="ECO:0000313" key="2">
    <source>
        <dbReference type="Proteomes" id="UP000014400"/>
    </source>
</evidence>
<keyword evidence="2" id="KW-1185">Reference proteome</keyword>
<name>S3BRL0_9BURK</name>
<gene>
    <name evidence="1" type="ORF">HMPREF1476_00267</name>
</gene>
<organism evidence="1 2">
    <name type="scientific">Sutterella wadsworthensis HGA0223</name>
    <dbReference type="NCBI Taxonomy" id="1203554"/>
    <lineage>
        <taxon>Bacteria</taxon>
        <taxon>Pseudomonadati</taxon>
        <taxon>Pseudomonadota</taxon>
        <taxon>Betaproteobacteria</taxon>
        <taxon>Burkholderiales</taxon>
        <taxon>Sutterellaceae</taxon>
        <taxon>Sutterella</taxon>
    </lineage>
</organism>
<comment type="caution">
    <text evidence="1">The sequence shown here is derived from an EMBL/GenBank/DDBJ whole genome shotgun (WGS) entry which is preliminary data.</text>
</comment>
<dbReference type="HOGENOM" id="CLU_1730487_0_0_4"/>
<dbReference type="RefSeq" id="WP_016473701.1">
    <property type="nucleotide sequence ID" value="NZ_KE150480.1"/>
</dbReference>
<dbReference type="EMBL" id="ATCF01000004">
    <property type="protein sequence ID" value="EPE02031.1"/>
    <property type="molecule type" value="Genomic_DNA"/>
</dbReference>
<protein>
    <submittedName>
        <fullName evidence="1">Uncharacterized protein</fullName>
    </submittedName>
</protein>
<dbReference type="AlphaFoldDB" id="S3BRL0"/>
<sequence>MFHKELLLGVQSSTLSWWTHSLTIGKLNKSDKSGSYGYYSAGGVGALTPPTLNGLPITHLLSTYSYYGNYPVYGISIVTNVIPDYPVYFGFYKSRKLTVKVEPYPNATAWDYTSQASKALKTLYTIFSEESENLTVQIYLSSTPPPWGYTE</sequence>
<dbReference type="Proteomes" id="UP000014400">
    <property type="component" value="Unassembled WGS sequence"/>
</dbReference>
<reference evidence="1 2" key="1">
    <citation type="submission" date="2013-04" db="EMBL/GenBank/DDBJ databases">
        <title>The Genome Sequence of Sutterella wadsworthensis HGA0223.</title>
        <authorList>
            <consortium name="The Broad Institute Genomics Platform"/>
            <person name="Earl A."/>
            <person name="Ward D."/>
            <person name="Feldgarden M."/>
            <person name="Gevers D."/>
            <person name="Schmidt T.M."/>
            <person name="Dover J."/>
            <person name="Dai D."/>
            <person name="Walker B."/>
            <person name="Young S."/>
            <person name="Zeng Q."/>
            <person name="Gargeya S."/>
            <person name="Fitzgerald M."/>
            <person name="Haas B."/>
            <person name="Abouelleil A."/>
            <person name="Allen A.W."/>
            <person name="Alvarado L."/>
            <person name="Arachchi H.M."/>
            <person name="Berlin A.M."/>
            <person name="Chapman S.B."/>
            <person name="Gainer-Dewar J."/>
            <person name="Goldberg J."/>
            <person name="Griggs A."/>
            <person name="Gujja S."/>
            <person name="Hansen M."/>
            <person name="Howarth C."/>
            <person name="Imamovic A."/>
            <person name="Ireland A."/>
            <person name="Larimer J."/>
            <person name="McCowan C."/>
            <person name="Murphy C."/>
            <person name="Pearson M."/>
            <person name="Poon T.W."/>
            <person name="Priest M."/>
            <person name="Roberts A."/>
            <person name="Saif S."/>
            <person name="Shea T."/>
            <person name="Sisk P."/>
            <person name="Sykes S."/>
            <person name="Wortman J."/>
            <person name="Nusbaum C."/>
            <person name="Birren B."/>
        </authorList>
    </citation>
    <scope>NUCLEOTIDE SEQUENCE [LARGE SCALE GENOMIC DNA]</scope>
    <source>
        <strain evidence="1 2">HGA0223</strain>
    </source>
</reference>
<accession>S3BRL0</accession>